<name>A0AA38PLT7_9AGAR</name>
<feature type="region of interest" description="Disordered" evidence="1">
    <location>
        <begin position="32"/>
        <end position="115"/>
    </location>
</feature>
<protein>
    <submittedName>
        <fullName evidence="2">Uncharacterized protein</fullName>
    </submittedName>
</protein>
<dbReference type="AlphaFoldDB" id="A0AA38PLT7"/>
<feature type="compositionally biased region" description="Basic and acidic residues" evidence="1">
    <location>
        <begin position="48"/>
        <end position="79"/>
    </location>
</feature>
<gene>
    <name evidence="2" type="ORF">F5878DRAFT_524511</name>
</gene>
<evidence type="ECO:0000256" key="1">
    <source>
        <dbReference type="SAM" id="MobiDB-lite"/>
    </source>
</evidence>
<evidence type="ECO:0000313" key="2">
    <source>
        <dbReference type="EMBL" id="KAJ3845023.1"/>
    </source>
</evidence>
<comment type="caution">
    <text evidence="2">The sequence shown here is derived from an EMBL/GenBank/DDBJ whole genome shotgun (WGS) entry which is preliminary data.</text>
</comment>
<keyword evidence="3" id="KW-1185">Reference proteome</keyword>
<evidence type="ECO:0000313" key="3">
    <source>
        <dbReference type="Proteomes" id="UP001163846"/>
    </source>
</evidence>
<organism evidence="2 3">
    <name type="scientific">Lentinula raphanica</name>
    <dbReference type="NCBI Taxonomy" id="153919"/>
    <lineage>
        <taxon>Eukaryota</taxon>
        <taxon>Fungi</taxon>
        <taxon>Dikarya</taxon>
        <taxon>Basidiomycota</taxon>
        <taxon>Agaricomycotina</taxon>
        <taxon>Agaricomycetes</taxon>
        <taxon>Agaricomycetidae</taxon>
        <taxon>Agaricales</taxon>
        <taxon>Marasmiineae</taxon>
        <taxon>Omphalotaceae</taxon>
        <taxon>Lentinula</taxon>
    </lineage>
</organism>
<sequence length="237" mass="26674">MTALALRTLTESNTSKNKDYVTVLLQTEVVRREGARPESPGMIVKSISQKEKEAKTRDRNARAERRAKRDNVESNREVNENGISEDEDLGRGWESSPLGKGKHAWGAGDEEDFETPVRPVKRVRADGEGFDDEDEKKRVKWDRGLYQEIYLDEIQPRTTHTRITQESIKKGCLAPTAKALPLDNLGNLPSIESPMKDITPENIVVKKFVYDSDVVEPVAPTSVPTNVKTRSKSKKSK</sequence>
<dbReference type="EMBL" id="MU805942">
    <property type="protein sequence ID" value="KAJ3845023.1"/>
    <property type="molecule type" value="Genomic_DNA"/>
</dbReference>
<reference evidence="2" key="1">
    <citation type="submission" date="2022-08" db="EMBL/GenBank/DDBJ databases">
        <authorList>
            <consortium name="DOE Joint Genome Institute"/>
            <person name="Min B."/>
            <person name="Riley R."/>
            <person name="Sierra-Patev S."/>
            <person name="Naranjo-Ortiz M."/>
            <person name="Looney B."/>
            <person name="Konkel Z."/>
            <person name="Slot J.C."/>
            <person name="Sakamoto Y."/>
            <person name="Steenwyk J.L."/>
            <person name="Rokas A."/>
            <person name="Carro J."/>
            <person name="Camarero S."/>
            <person name="Ferreira P."/>
            <person name="Molpeceres G."/>
            <person name="Ruiz-Duenas F.J."/>
            <person name="Serrano A."/>
            <person name="Henrissat B."/>
            <person name="Drula E."/>
            <person name="Hughes K.W."/>
            <person name="Mata J.L."/>
            <person name="Ishikawa N.K."/>
            <person name="Vargas-Isla R."/>
            <person name="Ushijima S."/>
            <person name="Smith C.A."/>
            <person name="Ahrendt S."/>
            <person name="Andreopoulos W."/>
            <person name="He G."/>
            <person name="Labutti K."/>
            <person name="Lipzen A."/>
            <person name="Ng V."/>
            <person name="Sandor L."/>
            <person name="Barry K."/>
            <person name="Martinez A.T."/>
            <person name="Xiao Y."/>
            <person name="Gibbons J.G."/>
            <person name="Terashima K."/>
            <person name="Hibbett D.S."/>
            <person name="Grigoriev I.V."/>
        </authorList>
    </citation>
    <scope>NUCLEOTIDE SEQUENCE</scope>
    <source>
        <strain evidence="2">TFB9207</strain>
    </source>
</reference>
<proteinExistence type="predicted"/>
<accession>A0AA38PLT7</accession>
<dbReference type="Proteomes" id="UP001163846">
    <property type="component" value="Unassembled WGS sequence"/>
</dbReference>